<gene>
    <name evidence="1" type="ORF">FOG94_02990</name>
</gene>
<keyword evidence="2" id="KW-1185">Reference proteome</keyword>
<evidence type="ECO:0000313" key="1">
    <source>
        <dbReference type="EMBL" id="QDP74255.1"/>
    </source>
</evidence>
<proteinExistence type="predicted"/>
<evidence type="ECO:0000313" key="2">
    <source>
        <dbReference type="Proteomes" id="UP000319068"/>
    </source>
</evidence>
<organism evidence="1 2">
    <name type="scientific">Cellulosimicrobium cellulans</name>
    <name type="common">Arthrobacter luteus</name>
    <dbReference type="NCBI Taxonomy" id="1710"/>
    <lineage>
        <taxon>Bacteria</taxon>
        <taxon>Bacillati</taxon>
        <taxon>Actinomycetota</taxon>
        <taxon>Actinomycetes</taxon>
        <taxon>Micrococcales</taxon>
        <taxon>Promicromonosporaceae</taxon>
        <taxon>Cellulosimicrobium</taxon>
    </lineage>
</organism>
<dbReference type="Proteomes" id="UP000319068">
    <property type="component" value="Chromosome"/>
</dbReference>
<reference evidence="1 2" key="1">
    <citation type="submission" date="2019-07" db="EMBL/GenBank/DDBJ databases">
        <title>Complete Genome Sequence and Methylome Analysis of Arthrobacter luteus NEB113.</title>
        <authorList>
            <person name="Fomenkov A."/>
            <person name="Anton B.P."/>
            <person name="Vincze T."/>
            <person name="Roberts R.J."/>
        </authorList>
    </citation>
    <scope>NUCLEOTIDE SEQUENCE [LARGE SCALE GENOMIC DNA]</scope>
    <source>
        <strain evidence="1 2">NEB113</strain>
    </source>
</reference>
<dbReference type="EMBL" id="CP041694">
    <property type="protein sequence ID" value="QDP74255.1"/>
    <property type="molecule type" value="Genomic_DNA"/>
</dbReference>
<dbReference type="RefSeq" id="WP_128082787.1">
    <property type="nucleotide sequence ID" value="NZ_BSTG01000001.1"/>
</dbReference>
<protein>
    <submittedName>
        <fullName evidence="1">Uncharacterized protein</fullName>
    </submittedName>
</protein>
<accession>A0ABX5X7U2</accession>
<sequence length="233" mass="26402">MTNGWFTMPSRKSAGVPLAEINLQVLFADELLSRGFRLDGRVFRREPDVLSGIAMSVWLNPENRLKRVRTVTVDCWQGREALGNWLYGFDQARAVSEIERGCPWASFEYGEAVPGWPSVIVDDFRRVTLPFIDACSSVETLCVLLLESKIPPSNMRRAPLGWVQDVWDISGRAELPEFGSRALDLAAGLRLSAQNYADAKWWLESQGLDTDIAHPPQRTVRRLPWRRRSRSGS</sequence>
<name>A0ABX5X7U2_CELCE</name>